<reference evidence="2" key="2">
    <citation type="submission" date="2021-01" db="EMBL/GenBank/DDBJ databases">
        <authorList>
            <person name="Schikora-Tamarit M.A."/>
        </authorList>
    </citation>
    <scope>NUCLEOTIDE SEQUENCE</scope>
    <source>
        <strain evidence="2">CBS6075</strain>
    </source>
</reference>
<gene>
    <name evidence="2" type="ORF">OGAPHI_005090</name>
</gene>
<proteinExistence type="predicted"/>
<feature type="transmembrane region" description="Helical" evidence="1">
    <location>
        <begin position="399"/>
        <end position="416"/>
    </location>
</feature>
<keyword evidence="1" id="KW-1133">Transmembrane helix</keyword>
<feature type="transmembrane region" description="Helical" evidence="1">
    <location>
        <begin position="360"/>
        <end position="379"/>
    </location>
</feature>
<organism evidence="2 3">
    <name type="scientific">Ogataea philodendri</name>
    <dbReference type="NCBI Taxonomy" id="1378263"/>
    <lineage>
        <taxon>Eukaryota</taxon>
        <taxon>Fungi</taxon>
        <taxon>Dikarya</taxon>
        <taxon>Ascomycota</taxon>
        <taxon>Saccharomycotina</taxon>
        <taxon>Pichiomycetes</taxon>
        <taxon>Pichiales</taxon>
        <taxon>Pichiaceae</taxon>
        <taxon>Ogataea</taxon>
    </lineage>
</organism>
<sequence>MCSSRLALRYWLDGSTPGLSSNGRLFIQSCRSISSWYTMSWVMSSGQTVALFLEPIAVHGDVFVVELYWHVLVKVVLADCTRQTQHRVDVNVHLVDGPEQPFSNLELDGVEWIVQLSVQAFSQRGSKRNANVCVAGGQSGGTLQENDQHHNRLDTVGVSGVCDVDQLSCSNEISITFILKHLVLGVLLAVLGTGGFLVALEEQRSTGHHRVHQWQEPLLLVGVLAGLCVVCVIRRRATSREGRMILISLPMLDSYEPSMPGWTFEAPCGLWKCRVSAGEWSRGFIVVDTDGDFDTVGNDGTGTSGNAEYSSAMVLLESLDSSHDFSRSLFMAVTSFIGLIGRGLSFRSVNLMSGRSRWRMSSYSLSLSVSLAIISGLLIGSCELGPEPWLAEPWLDGEAPDPGWVFFFVLLGWSYVHS</sequence>
<feature type="transmembrane region" description="Helical" evidence="1">
    <location>
        <begin position="177"/>
        <end position="198"/>
    </location>
</feature>
<reference evidence="2" key="1">
    <citation type="journal article" date="2021" name="Open Biol.">
        <title>Shared evolutionary footprints suggest mitochondrial oxidative damage underlies multiple complex I losses in fungi.</title>
        <authorList>
            <person name="Schikora-Tamarit M.A."/>
            <person name="Marcet-Houben M."/>
            <person name="Nosek J."/>
            <person name="Gabaldon T."/>
        </authorList>
    </citation>
    <scope>NUCLEOTIDE SEQUENCE</scope>
    <source>
        <strain evidence="2">CBS6075</strain>
    </source>
</reference>
<name>A0A9P8P2V0_9ASCO</name>
<dbReference type="GeneID" id="70237054"/>
<dbReference type="EMBL" id="JAEUBE010000366">
    <property type="protein sequence ID" value="KAH3663689.1"/>
    <property type="molecule type" value="Genomic_DNA"/>
</dbReference>
<protein>
    <submittedName>
        <fullName evidence="2">Uncharacterized protein</fullName>
    </submittedName>
</protein>
<evidence type="ECO:0000256" key="1">
    <source>
        <dbReference type="SAM" id="Phobius"/>
    </source>
</evidence>
<evidence type="ECO:0000313" key="2">
    <source>
        <dbReference type="EMBL" id="KAH3663689.1"/>
    </source>
</evidence>
<feature type="transmembrane region" description="Helical" evidence="1">
    <location>
        <begin position="218"/>
        <end position="234"/>
    </location>
</feature>
<keyword evidence="3" id="KW-1185">Reference proteome</keyword>
<accession>A0A9P8P2V0</accession>
<dbReference type="AlphaFoldDB" id="A0A9P8P2V0"/>
<dbReference type="Proteomes" id="UP000769157">
    <property type="component" value="Unassembled WGS sequence"/>
</dbReference>
<keyword evidence="1" id="KW-0812">Transmembrane</keyword>
<comment type="caution">
    <text evidence="2">The sequence shown here is derived from an EMBL/GenBank/DDBJ whole genome shotgun (WGS) entry which is preliminary data.</text>
</comment>
<dbReference type="RefSeq" id="XP_046060025.1">
    <property type="nucleotide sequence ID" value="XM_046206239.1"/>
</dbReference>
<keyword evidence="1" id="KW-0472">Membrane</keyword>
<evidence type="ECO:0000313" key="3">
    <source>
        <dbReference type="Proteomes" id="UP000769157"/>
    </source>
</evidence>